<gene>
    <name evidence="1" type="ORF">TCLT_LOCUS1872</name>
</gene>
<dbReference type="WBParaSite" id="TCLT_0000187101-mRNA-1">
    <property type="protein sequence ID" value="TCLT_0000187101-mRNA-1"/>
    <property type="gene ID" value="TCLT_0000187101"/>
</dbReference>
<organism evidence="3">
    <name type="scientific">Thelazia callipaeda</name>
    <name type="common">Oriental eyeworm</name>
    <name type="synonym">Parasitic nematode</name>
    <dbReference type="NCBI Taxonomy" id="103827"/>
    <lineage>
        <taxon>Eukaryota</taxon>
        <taxon>Metazoa</taxon>
        <taxon>Ecdysozoa</taxon>
        <taxon>Nematoda</taxon>
        <taxon>Chromadorea</taxon>
        <taxon>Rhabditida</taxon>
        <taxon>Spirurina</taxon>
        <taxon>Spiruromorpha</taxon>
        <taxon>Thelazioidea</taxon>
        <taxon>Thelaziidae</taxon>
        <taxon>Thelazia</taxon>
    </lineage>
</organism>
<reference evidence="1 2" key="2">
    <citation type="submission" date="2018-11" db="EMBL/GenBank/DDBJ databases">
        <authorList>
            <consortium name="Pathogen Informatics"/>
        </authorList>
    </citation>
    <scope>NUCLEOTIDE SEQUENCE [LARGE SCALE GENOMIC DNA]</scope>
</reference>
<dbReference type="Proteomes" id="UP000276776">
    <property type="component" value="Unassembled WGS sequence"/>
</dbReference>
<sequence length="67" mass="7639">MIYSQAIGREQFQPALAIFKTTGFIPTTAGLQEIQNTAPELHTLPRVSNRSRFTPIQVLWRLIPLFI</sequence>
<dbReference type="AlphaFoldDB" id="A0A0N5CNU7"/>
<keyword evidence="2" id="KW-1185">Reference proteome</keyword>
<dbReference type="EMBL" id="UYYF01000295">
    <property type="protein sequence ID" value="VDM97535.1"/>
    <property type="molecule type" value="Genomic_DNA"/>
</dbReference>
<accession>A0A0N5CNU7</accession>
<evidence type="ECO:0000313" key="1">
    <source>
        <dbReference type="EMBL" id="VDM97535.1"/>
    </source>
</evidence>
<reference evidence="3" key="1">
    <citation type="submission" date="2017-02" db="UniProtKB">
        <authorList>
            <consortium name="WormBaseParasite"/>
        </authorList>
    </citation>
    <scope>IDENTIFICATION</scope>
</reference>
<dbReference type="OrthoDB" id="5841928at2759"/>
<evidence type="ECO:0000313" key="3">
    <source>
        <dbReference type="WBParaSite" id="TCLT_0000187101-mRNA-1"/>
    </source>
</evidence>
<proteinExistence type="predicted"/>
<evidence type="ECO:0000313" key="2">
    <source>
        <dbReference type="Proteomes" id="UP000276776"/>
    </source>
</evidence>
<protein>
    <submittedName>
        <fullName evidence="3">Transposase</fullName>
    </submittedName>
</protein>
<name>A0A0N5CNU7_THECL</name>